<dbReference type="EMBL" id="CAJVPY010008873">
    <property type="protein sequence ID" value="CAG8701740.1"/>
    <property type="molecule type" value="Genomic_DNA"/>
</dbReference>
<dbReference type="AlphaFoldDB" id="A0A9N9N4N4"/>
<dbReference type="OrthoDB" id="2669322at2759"/>
<organism evidence="1 2">
    <name type="scientific">Dentiscutata erythropus</name>
    <dbReference type="NCBI Taxonomy" id="1348616"/>
    <lineage>
        <taxon>Eukaryota</taxon>
        <taxon>Fungi</taxon>
        <taxon>Fungi incertae sedis</taxon>
        <taxon>Mucoromycota</taxon>
        <taxon>Glomeromycotina</taxon>
        <taxon>Glomeromycetes</taxon>
        <taxon>Diversisporales</taxon>
        <taxon>Gigasporaceae</taxon>
        <taxon>Dentiscutata</taxon>
    </lineage>
</organism>
<protein>
    <submittedName>
        <fullName evidence="1">574_t:CDS:1</fullName>
    </submittedName>
</protein>
<keyword evidence="2" id="KW-1185">Reference proteome</keyword>
<dbReference type="Proteomes" id="UP000789405">
    <property type="component" value="Unassembled WGS sequence"/>
</dbReference>
<accession>A0A9N9N4N4</accession>
<comment type="caution">
    <text evidence="1">The sequence shown here is derived from an EMBL/GenBank/DDBJ whole genome shotgun (WGS) entry which is preliminary data.</text>
</comment>
<proteinExistence type="predicted"/>
<sequence>IMASSSNNTISSKKHQKQLISKNRKTTSHLFDDVFEELQYLLNTKDPIVVVETSAINTNSSSDSDNLSLLLNTEVFTITNLEFINTQSNQSSRHDKTKCYNMGRMDQTCRYYKAKFWMIKKNQNSKYIAPKFPLCCANNKVQLLPLLKPPPYLLNLYTSTNPNTVESRKHARGYNSALAFYYLIGSLLSNEGCTPAFAQLYIYYIANEITNHQNAMQELNKNIL</sequence>
<evidence type="ECO:0000313" key="1">
    <source>
        <dbReference type="EMBL" id="CAG8701740.1"/>
    </source>
</evidence>
<feature type="non-terminal residue" evidence="1">
    <location>
        <position position="1"/>
    </location>
</feature>
<reference evidence="1" key="1">
    <citation type="submission" date="2021-06" db="EMBL/GenBank/DDBJ databases">
        <authorList>
            <person name="Kallberg Y."/>
            <person name="Tangrot J."/>
            <person name="Rosling A."/>
        </authorList>
    </citation>
    <scope>NUCLEOTIDE SEQUENCE</scope>
    <source>
        <strain evidence="1">MA453B</strain>
    </source>
</reference>
<gene>
    <name evidence="1" type="ORF">DERYTH_LOCUS13031</name>
</gene>
<evidence type="ECO:0000313" key="2">
    <source>
        <dbReference type="Proteomes" id="UP000789405"/>
    </source>
</evidence>
<name>A0A9N9N4N4_9GLOM</name>